<feature type="non-terminal residue" evidence="7">
    <location>
        <position position="321"/>
    </location>
</feature>
<feature type="non-terminal residue" evidence="7">
    <location>
        <position position="1"/>
    </location>
</feature>
<keyword evidence="7" id="KW-0255">Endonuclease</keyword>
<organism evidence="7 8">
    <name type="scientific">Jatrophihabitans lederbergiae</name>
    <dbReference type="NCBI Taxonomy" id="3075547"/>
    <lineage>
        <taxon>Bacteria</taxon>
        <taxon>Bacillati</taxon>
        <taxon>Actinomycetota</taxon>
        <taxon>Actinomycetes</taxon>
        <taxon>Jatrophihabitantales</taxon>
        <taxon>Jatrophihabitantaceae</taxon>
        <taxon>Jatrophihabitans</taxon>
    </lineage>
</organism>
<dbReference type="InterPro" id="IPR044946">
    <property type="entry name" value="Restrct_endonuc_typeI_TRD_sf"/>
</dbReference>
<evidence type="ECO:0000256" key="4">
    <source>
        <dbReference type="ARBA" id="ARBA00038652"/>
    </source>
</evidence>
<dbReference type="GO" id="GO:0016787">
    <property type="term" value="F:hydrolase activity"/>
    <property type="evidence" value="ECO:0007669"/>
    <property type="project" value="UniProtKB-KW"/>
</dbReference>
<keyword evidence="3" id="KW-0238">DNA-binding</keyword>
<gene>
    <name evidence="7" type="ORF">RM423_24925</name>
</gene>
<dbReference type="InterPro" id="IPR051212">
    <property type="entry name" value="Type-I_RE_S_subunit"/>
</dbReference>
<evidence type="ECO:0000313" key="7">
    <source>
        <dbReference type="EMBL" id="MDT0264594.1"/>
    </source>
</evidence>
<accession>A0ABU2JIT3</accession>
<comment type="subunit">
    <text evidence="4">The methyltransferase is composed of M and S polypeptides.</text>
</comment>
<dbReference type="Pfam" id="PF01420">
    <property type="entry name" value="Methylase_S"/>
    <property type="match status" value="1"/>
</dbReference>
<feature type="compositionally biased region" description="Polar residues" evidence="5">
    <location>
        <begin position="1"/>
        <end position="15"/>
    </location>
</feature>
<dbReference type="Gene3D" id="3.90.220.20">
    <property type="entry name" value="DNA methylase specificity domains"/>
    <property type="match status" value="2"/>
</dbReference>
<dbReference type="Proteomes" id="UP001183176">
    <property type="component" value="Unassembled WGS sequence"/>
</dbReference>
<evidence type="ECO:0000259" key="6">
    <source>
        <dbReference type="Pfam" id="PF01420"/>
    </source>
</evidence>
<feature type="domain" description="Type I restriction modification DNA specificity" evidence="6">
    <location>
        <begin position="50"/>
        <end position="150"/>
    </location>
</feature>
<sequence>PQSRLTSTPGTNAASRSPGPRPPTKSSPKQPAVKDHRSRDTSRCRQVVRAGDTIFSTVRPYLEKIAYVDESLADEFASTGFSVLRPGPRLHPRFLFYFATSRDMLDQVLPFQKGVSYPAVLDKEVRRVVMPVPPIDEQRRIVDTLEDHLSRLDAANAGLDMASRRATMLTTAAAMHAITGTGSSNSERLLSFGDLDVTVPRDWIASTVGDEASLVQYGTSAKTSEAQGPNPIAVLRMGNLQRGSIVTDKLKFLARDHPDVAPLLLQRGDLLFNRTNSAELARNFHAAPVDRRSWGGSLCGFRLCRAGRTVWPRSLGAPVPR</sequence>
<protein>
    <submittedName>
        <fullName evidence="7">Restriction endonuclease subunit S</fullName>
        <ecNumber evidence="7">3.1.21.-</ecNumber>
    </submittedName>
</protein>
<feature type="region of interest" description="Disordered" evidence="5">
    <location>
        <begin position="1"/>
        <end position="44"/>
    </location>
</feature>
<keyword evidence="7" id="KW-0540">Nuclease</keyword>
<evidence type="ECO:0000256" key="1">
    <source>
        <dbReference type="ARBA" id="ARBA00010923"/>
    </source>
</evidence>
<evidence type="ECO:0000256" key="3">
    <source>
        <dbReference type="ARBA" id="ARBA00023125"/>
    </source>
</evidence>
<comment type="caution">
    <text evidence="7">The sequence shown here is derived from an EMBL/GenBank/DDBJ whole genome shotgun (WGS) entry which is preliminary data.</text>
</comment>
<comment type="similarity">
    <text evidence="1">Belongs to the type-I restriction system S methylase family.</text>
</comment>
<dbReference type="SUPFAM" id="SSF116734">
    <property type="entry name" value="DNA methylase specificity domain"/>
    <property type="match status" value="2"/>
</dbReference>
<keyword evidence="7" id="KW-0378">Hydrolase</keyword>
<evidence type="ECO:0000313" key="8">
    <source>
        <dbReference type="Proteomes" id="UP001183176"/>
    </source>
</evidence>
<keyword evidence="8" id="KW-1185">Reference proteome</keyword>
<dbReference type="PANTHER" id="PTHR43140">
    <property type="entry name" value="TYPE-1 RESTRICTION ENZYME ECOKI SPECIFICITY PROTEIN"/>
    <property type="match status" value="1"/>
</dbReference>
<name>A0ABU2JIT3_9ACTN</name>
<dbReference type="GO" id="GO:0004519">
    <property type="term" value="F:endonuclease activity"/>
    <property type="evidence" value="ECO:0007669"/>
    <property type="project" value="UniProtKB-KW"/>
</dbReference>
<proteinExistence type="inferred from homology"/>
<dbReference type="EMBL" id="JAVREH010000189">
    <property type="protein sequence ID" value="MDT0264594.1"/>
    <property type="molecule type" value="Genomic_DNA"/>
</dbReference>
<dbReference type="EC" id="3.1.21.-" evidence="7"/>
<reference evidence="8" key="1">
    <citation type="submission" date="2023-07" db="EMBL/GenBank/DDBJ databases">
        <title>30 novel species of actinomycetes from the DSMZ collection.</title>
        <authorList>
            <person name="Nouioui I."/>
        </authorList>
    </citation>
    <scope>NUCLEOTIDE SEQUENCE [LARGE SCALE GENOMIC DNA]</scope>
    <source>
        <strain evidence="8">DSM 44399</strain>
    </source>
</reference>
<feature type="compositionally biased region" description="Basic and acidic residues" evidence="5">
    <location>
        <begin position="32"/>
        <end position="43"/>
    </location>
</feature>
<dbReference type="PANTHER" id="PTHR43140:SF1">
    <property type="entry name" value="TYPE I RESTRICTION ENZYME ECOKI SPECIFICITY SUBUNIT"/>
    <property type="match status" value="1"/>
</dbReference>
<evidence type="ECO:0000256" key="5">
    <source>
        <dbReference type="SAM" id="MobiDB-lite"/>
    </source>
</evidence>
<dbReference type="InterPro" id="IPR000055">
    <property type="entry name" value="Restrct_endonuc_typeI_TRD"/>
</dbReference>
<keyword evidence="2" id="KW-0680">Restriction system</keyword>
<evidence type="ECO:0000256" key="2">
    <source>
        <dbReference type="ARBA" id="ARBA00022747"/>
    </source>
</evidence>